<name>A0A6H5GGV0_9HEMI</name>
<gene>
    <name evidence="3" type="ORF">NTEN_LOCUS8541</name>
</gene>
<feature type="domain" description="Menorin-like" evidence="2">
    <location>
        <begin position="3"/>
        <end position="40"/>
    </location>
</feature>
<accession>A0A6H5GGV0</accession>
<evidence type="ECO:0000256" key="1">
    <source>
        <dbReference type="ARBA" id="ARBA00044953"/>
    </source>
</evidence>
<sequence>MGGPGARDRQHVDPNLFLSTCSSKFPMATISVGWTTMFGTTDGKFVTISLQARVTDGGNSRPPAFSVRPSALLKPGLAGEAPSSAPSVGVSTGSAVAWWNGAPRDRSTTQY</sequence>
<dbReference type="EMBL" id="CADCXU010012867">
    <property type="protein sequence ID" value="CAB0002754.1"/>
    <property type="molecule type" value="Genomic_DNA"/>
</dbReference>
<dbReference type="InterPro" id="IPR019356">
    <property type="entry name" value="Menorin_dom"/>
</dbReference>
<proteinExistence type="inferred from homology"/>
<evidence type="ECO:0000259" key="2">
    <source>
        <dbReference type="Pfam" id="PF10223"/>
    </source>
</evidence>
<evidence type="ECO:0000313" key="4">
    <source>
        <dbReference type="Proteomes" id="UP000479000"/>
    </source>
</evidence>
<evidence type="ECO:0000313" key="3">
    <source>
        <dbReference type="EMBL" id="CAB0002754.1"/>
    </source>
</evidence>
<dbReference type="Proteomes" id="UP000479000">
    <property type="component" value="Unassembled WGS sequence"/>
</dbReference>
<protein>
    <recommendedName>
        <fullName evidence="2">Menorin-like domain-containing protein</fullName>
    </recommendedName>
</protein>
<organism evidence="3 4">
    <name type="scientific">Nesidiocoris tenuis</name>
    <dbReference type="NCBI Taxonomy" id="355587"/>
    <lineage>
        <taxon>Eukaryota</taxon>
        <taxon>Metazoa</taxon>
        <taxon>Ecdysozoa</taxon>
        <taxon>Arthropoda</taxon>
        <taxon>Hexapoda</taxon>
        <taxon>Insecta</taxon>
        <taxon>Pterygota</taxon>
        <taxon>Neoptera</taxon>
        <taxon>Paraneoptera</taxon>
        <taxon>Hemiptera</taxon>
        <taxon>Heteroptera</taxon>
        <taxon>Panheteroptera</taxon>
        <taxon>Cimicomorpha</taxon>
        <taxon>Miridae</taxon>
        <taxon>Dicyphina</taxon>
        <taxon>Nesidiocoris</taxon>
    </lineage>
</organism>
<reference evidence="3 4" key="1">
    <citation type="submission" date="2020-02" db="EMBL/GenBank/DDBJ databases">
        <authorList>
            <person name="Ferguson B K."/>
        </authorList>
    </citation>
    <scope>NUCLEOTIDE SEQUENCE [LARGE SCALE GENOMIC DNA]</scope>
</reference>
<keyword evidence="4" id="KW-1185">Reference proteome</keyword>
<dbReference type="Pfam" id="PF10223">
    <property type="entry name" value="Menorin_N"/>
    <property type="match status" value="1"/>
</dbReference>
<dbReference type="AlphaFoldDB" id="A0A6H5GGV0"/>
<dbReference type="OrthoDB" id="413402at2759"/>
<comment type="similarity">
    <text evidence="1">Belongs to the menorin family.</text>
</comment>